<evidence type="ECO:0000313" key="7">
    <source>
        <dbReference type="Proteomes" id="UP001387110"/>
    </source>
</evidence>
<dbReference type="OrthoDB" id="112317at2"/>
<evidence type="ECO:0000313" key="5">
    <source>
        <dbReference type="Proteomes" id="UP000053797"/>
    </source>
</evidence>
<dbReference type="EMBL" id="LDQV01000025">
    <property type="protein sequence ID" value="KTR26332.1"/>
    <property type="molecule type" value="Genomic_DNA"/>
</dbReference>
<dbReference type="CDD" id="cd05233">
    <property type="entry name" value="SDR_c"/>
    <property type="match status" value="1"/>
</dbReference>
<gene>
    <name evidence="2" type="ORF">AS033_03605</name>
    <name evidence="3" type="ORF">RSA11_11545</name>
    <name evidence="4" type="ORF">SZL87_03650</name>
</gene>
<keyword evidence="4" id="KW-0560">Oxidoreductase</keyword>
<organism evidence="2 5">
    <name type="scientific">Exiguobacterium indicum</name>
    <dbReference type="NCBI Taxonomy" id="296995"/>
    <lineage>
        <taxon>Bacteria</taxon>
        <taxon>Bacillati</taxon>
        <taxon>Bacillota</taxon>
        <taxon>Bacilli</taxon>
        <taxon>Bacillales</taxon>
        <taxon>Bacillales Family XII. Incertae Sedis</taxon>
        <taxon>Exiguobacterium</taxon>
    </lineage>
</organism>
<dbReference type="SUPFAM" id="SSF51735">
    <property type="entry name" value="NAD(P)-binding Rossmann-fold domains"/>
    <property type="match status" value="1"/>
</dbReference>
<evidence type="ECO:0000313" key="3">
    <source>
        <dbReference type="EMBL" id="KTR26332.1"/>
    </source>
</evidence>
<name>A0A0V8GJM0_9BACL</name>
<dbReference type="InterPro" id="IPR020904">
    <property type="entry name" value="Sc_DH/Rdtase_CS"/>
</dbReference>
<dbReference type="EMBL" id="LNQL01000001">
    <property type="protein sequence ID" value="KSU50478.1"/>
    <property type="molecule type" value="Genomic_DNA"/>
</dbReference>
<dbReference type="InterPro" id="IPR002347">
    <property type="entry name" value="SDR_fam"/>
</dbReference>
<dbReference type="Pfam" id="PF13561">
    <property type="entry name" value="adh_short_C2"/>
    <property type="match status" value="1"/>
</dbReference>
<dbReference type="RefSeq" id="WP_023468888.1">
    <property type="nucleotide sequence ID" value="NZ_FMYN01000001.1"/>
</dbReference>
<evidence type="ECO:0000313" key="6">
    <source>
        <dbReference type="Proteomes" id="UP000072605"/>
    </source>
</evidence>
<reference evidence="2 5" key="1">
    <citation type="journal article" date="2015" name="Int. J. Syst. Evol. Microbiol.">
        <title>Exiguobacterium enclense sp. nov., isolated from sediment.</title>
        <authorList>
            <person name="Dastager S.G."/>
            <person name="Mawlankar R."/>
            <person name="Sonalkar V.V."/>
            <person name="Thorat M.N."/>
            <person name="Mual P."/>
            <person name="Verma A."/>
            <person name="Krishnamurthi S."/>
            <person name="Tang S.K."/>
            <person name="Li W.J."/>
        </authorList>
    </citation>
    <scope>NUCLEOTIDE SEQUENCE [LARGE SCALE GENOMIC DNA]</scope>
    <source>
        <strain evidence="2 5">NIO-1109</strain>
    </source>
</reference>
<dbReference type="PANTHER" id="PTHR43975:SF2">
    <property type="entry name" value="EG:BACR7A4.14 PROTEIN-RELATED"/>
    <property type="match status" value="1"/>
</dbReference>
<sequence>MGTYIITGATSGIGEATALQLIREGHTVLAIGRNEDKGSSLESNGEGRLYFFPVDLTDSSAIDAFFEETQEDFPEIDGIFNNAGTFGKPVAPERVSDQQKEVFQVNYHAPERIIQLATKRFSKGASIVNNSAIVGHVKFPAMLLPYASSKSALLTLTKTYAARFHGKYRFNAICPGPVDTALSHALYGGKDKFDLAMKHHLRGEPAQPSEIAEVVCFLLSNKASYINGQALIVDGGYTLT</sequence>
<protein>
    <submittedName>
        <fullName evidence="4">SDR family oxidoreductase</fullName>
        <ecNumber evidence="4">1.-.-.-</ecNumber>
    </submittedName>
    <submittedName>
        <fullName evidence="2">Short-chain dehydrogenase</fullName>
    </submittedName>
</protein>
<accession>A0A0V8GJM0</accession>
<dbReference type="Gene3D" id="3.40.50.720">
    <property type="entry name" value="NAD(P)-binding Rossmann-like Domain"/>
    <property type="match status" value="1"/>
</dbReference>
<dbReference type="Proteomes" id="UP001387110">
    <property type="component" value="Unassembled WGS sequence"/>
</dbReference>
<evidence type="ECO:0000313" key="4">
    <source>
        <dbReference type="EMBL" id="MEI4461520.1"/>
    </source>
</evidence>
<dbReference type="Proteomes" id="UP000072605">
    <property type="component" value="Unassembled WGS sequence"/>
</dbReference>
<dbReference type="PRINTS" id="PR00081">
    <property type="entry name" value="GDHRDH"/>
</dbReference>
<dbReference type="PANTHER" id="PTHR43975">
    <property type="entry name" value="ZGC:101858"/>
    <property type="match status" value="1"/>
</dbReference>
<evidence type="ECO:0000313" key="2">
    <source>
        <dbReference type="EMBL" id="KSU50478.1"/>
    </source>
</evidence>
<dbReference type="EC" id="1.-.-.-" evidence="4"/>
<dbReference type="GO" id="GO:0016491">
    <property type="term" value="F:oxidoreductase activity"/>
    <property type="evidence" value="ECO:0007669"/>
    <property type="project" value="UniProtKB-KW"/>
</dbReference>
<evidence type="ECO:0000256" key="1">
    <source>
        <dbReference type="ARBA" id="ARBA00006484"/>
    </source>
</evidence>
<dbReference type="EMBL" id="JBAWKY010000001">
    <property type="protein sequence ID" value="MEI4461520.1"/>
    <property type="molecule type" value="Genomic_DNA"/>
</dbReference>
<dbReference type="AlphaFoldDB" id="A0A0V8GJM0"/>
<comment type="similarity">
    <text evidence="1">Belongs to the short-chain dehydrogenases/reductases (SDR) family.</text>
</comment>
<reference evidence="4 7" key="3">
    <citation type="submission" date="2023-12" db="EMBL/GenBank/DDBJ databases">
        <authorList>
            <person name="Easwaran N."/>
            <person name="Lazarus H.P.S."/>
        </authorList>
    </citation>
    <scope>NUCLEOTIDE SEQUENCE [LARGE SCALE GENOMIC DNA]</scope>
    <source>
        <strain evidence="4 7">VIT-2023</strain>
    </source>
</reference>
<reference evidence="3 6" key="2">
    <citation type="journal article" date="2016" name="Front. Microbiol.">
        <title>Genomic Resource of Rice Seed Associated Bacteria.</title>
        <authorList>
            <person name="Midha S."/>
            <person name="Bansal K."/>
            <person name="Sharma S."/>
            <person name="Kumar N."/>
            <person name="Patil P.P."/>
            <person name="Chaudhry V."/>
            <person name="Patil P.B."/>
        </authorList>
    </citation>
    <scope>NUCLEOTIDE SEQUENCE [LARGE SCALE GENOMIC DNA]</scope>
    <source>
        <strain evidence="3 6">RSA11</strain>
    </source>
</reference>
<dbReference type="InterPro" id="IPR036291">
    <property type="entry name" value="NAD(P)-bd_dom_sf"/>
</dbReference>
<keyword evidence="7" id="KW-1185">Reference proteome</keyword>
<comment type="caution">
    <text evidence="2">The sequence shown here is derived from an EMBL/GenBank/DDBJ whole genome shotgun (WGS) entry which is preliminary data.</text>
</comment>
<proteinExistence type="inferred from homology"/>
<dbReference type="GeneID" id="90837307"/>
<dbReference type="PROSITE" id="PS00061">
    <property type="entry name" value="ADH_SHORT"/>
    <property type="match status" value="1"/>
</dbReference>
<dbReference type="Proteomes" id="UP000053797">
    <property type="component" value="Unassembled WGS sequence"/>
</dbReference>